<keyword evidence="2" id="KW-0472">Membrane</keyword>
<evidence type="ECO:0000313" key="5">
    <source>
        <dbReference type="Proteomes" id="UP000007148"/>
    </source>
</evidence>
<feature type="region of interest" description="Disordered" evidence="1">
    <location>
        <begin position="358"/>
        <end position="407"/>
    </location>
</feature>
<evidence type="ECO:0000256" key="1">
    <source>
        <dbReference type="SAM" id="MobiDB-lite"/>
    </source>
</evidence>
<dbReference type="EMBL" id="CAFZ01000486">
    <property type="protein sequence ID" value="CCA75628.1"/>
    <property type="molecule type" value="Genomic_DNA"/>
</dbReference>
<comment type="caution">
    <text evidence="4">The sequence shown here is derived from an EMBL/GenBank/DDBJ whole genome shotgun (WGS) entry which is preliminary data.</text>
</comment>
<keyword evidence="2" id="KW-0812">Transmembrane</keyword>
<feature type="transmembrane region" description="Helical" evidence="2">
    <location>
        <begin position="177"/>
        <end position="199"/>
    </location>
</feature>
<dbReference type="Proteomes" id="UP000007148">
    <property type="component" value="Unassembled WGS sequence"/>
</dbReference>
<evidence type="ECO:0000259" key="3">
    <source>
        <dbReference type="Pfam" id="PF20151"/>
    </source>
</evidence>
<dbReference type="OrthoDB" id="2958007at2759"/>
<organism evidence="4 5">
    <name type="scientific">Serendipita indica (strain DSM 11827)</name>
    <name type="common">Root endophyte fungus</name>
    <name type="synonym">Piriformospora indica</name>
    <dbReference type="NCBI Taxonomy" id="1109443"/>
    <lineage>
        <taxon>Eukaryota</taxon>
        <taxon>Fungi</taxon>
        <taxon>Dikarya</taxon>
        <taxon>Basidiomycota</taxon>
        <taxon>Agaricomycotina</taxon>
        <taxon>Agaricomycetes</taxon>
        <taxon>Sebacinales</taxon>
        <taxon>Serendipitaceae</taxon>
        <taxon>Serendipita</taxon>
    </lineage>
</organism>
<keyword evidence="5" id="KW-1185">Reference proteome</keyword>
<dbReference type="Pfam" id="PF20151">
    <property type="entry name" value="DUF6533"/>
    <property type="match status" value="1"/>
</dbReference>
<dbReference type="InParanoid" id="G4TWD5"/>
<feature type="domain" description="DUF6533" evidence="3">
    <location>
        <begin position="24"/>
        <end position="69"/>
    </location>
</feature>
<feature type="transmembrane region" description="Helical" evidence="2">
    <location>
        <begin position="16"/>
        <end position="38"/>
    </location>
</feature>
<feature type="transmembrane region" description="Helical" evidence="2">
    <location>
        <begin position="130"/>
        <end position="149"/>
    </location>
</feature>
<feature type="transmembrane region" description="Helical" evidence="2">
    <location>
        <begin position="220"/>
        <end position="245"/>
    </location>
</feature>
<feature type="transmembrane region" description="Helical" evidence="2">
    <location>
        <begin position="93"/>
        <end position="118"/>
    </location>
</feature>
<dbReference type="AlphaFoldDB" id="G4TWD5"/>
<accession>G4TWD5</accession>
<feature type="transmembrane region" description="Helical" evidence="2">
    <location>
        <begin position="59"/>
        <end position="81"/>
    </location>
</feature>
<dbReference type="InterPro" id="IPR045340">
    <property type="entry name" value="DUF6533"/>
</dbReference>
<keyword evidence="2" id="KW-1133">Transmembrane helix</keyword>
<proteinExistence type="predicted"/>
<gene>
    <name evidence="4" type="ORF">PIIN_09619</name>
</gene>
<reference evidence="4 5" key="1">
    <citation type="journal article" date="2011" name="PLoS Pathog.">
        <title>Endophytic Life Strategies Decoded by Genome and Transcriptome Analyses of the Mutualistic Root Symbiont Piriformospora indica.</title>
        <authorList>
            <person name="Zuccaro A."/>
            <person name="Lahrmann U."/>
            <person name="Guldener U."/>
            <person name="Langen G."/>
            <person name="Pfiffi S."/>
            <person name="Biedenkopf D."/>
            <person name="Wong P."/>
            <person name="Samans B."/>
            <person name="Grimm C."/>
            <person name="Basiewicz M."/>
            <person name="Murat C."/>
            <person name="Martin F."/>
            <person name="Kogel K.H."/>
        </authorList>
    </citation>
    <scope>NUCLEOTIDE SEQUENCE [LARGE SCALE GENOMIC DNA]</scope>
    <source>
        <strain evidence="4 5">DSM 11827</strain>
    </source>
</reference>
<evidence type="ECO:0000256" key="2">
    <source>
        <dbReference type="SAM" id="Phobius"/>
    </source>
</evidence>
<protein>
    <recommendedName>
        <fullName evidence="3">DUF6533 domain-containing protein</fullName>
    </recommendedName>
</protein>
<feature type="transmembrane region" description="Helical" evidence="2">
    <location>
        <begin position="251"/>
        <end position="270"/>
    </location>
</feature>
<name>G4TWD5_SERID</name>
<sequence length="407" mass="45530">MAGSSITGVESFEQVVYQYIICKYMALVALTLWSYDILLTIADELELLWSRNGALVKTLYLICRYLPIVGASIFGAALLPTWQRPYTQNECQITWTILDICMLIQYIVSPTIFILRLCAIYCMSPRVRQLLLLCLGIHIVASIIVYTSFQITVNPLMRWNILARVCVLPHFKQWSTVGLYIVPLFIEVVILVAVIAHALGFGRSLRTLNRSATGGILQTLYVDGMIYYLGIICIHVAEVITFYVAPLGLQVLLTYFEYLLCSTLTSRFFLHFRRKVLQSQAGSHRTGFITSEMEVAGGGETTGKAGRWTLANAFRRHAPEHTEEMQNSYQMTATSSASGGAGPIRTRMTEQPIAFTIHERSTETMSPEVYPEGPDPTRSQRRAVSLAPSVPSMREDGLAESLVQSTD</sequence>
<dbReference type="HOGENOM" id="CLU_676380_0_0_1"/>
<evidence type="ECO:0000313" key="4">
    <source>
        <dbReference type="EMBL" id="CCA75628.1"/>
    </source>
</evidence>